<evidence type="ECO:0000313" key="1">
    <source>
        <dbReference type="EMBL" id="MBD2841411.1"/>
    </source>
</evidence>
<evidence type="ECO:0000313" key="2">
    <source>
        <dbReference type="Proteomes" id="UP000635384"/>
    </source>
</evidence>
<accession>A0ABR8KTE8</accession>
<keyword evidence="2" id="KW-1185">Reference proteome</keyword>
<reference evidence="1 2" key="1">
    <citation type="submission" date="2020-09" db="EMBL/GenBank/DDBJ databases">
        <authorList>
            <person name="Yoon J.-W."/>
        </authorList>
    </citation>
    <scope>NUCLEOTIDE SEQUENCE [LARGE SCALE GENOMIC DNA]</scope>
    <source>
        <strain evidence="1 2">KMU-140</strain>
    </source>
</reference>
<dbReference type="EMBL" id="JACXLC010000001">
    <property type="protein sequence ID" value="MBD2841411.1"/>
    <property type="molecule type" value="Genomic_DNA"/>
</dbReference>
<protein>
    <submittedName>
        <fullName evidence="1">Uncharacterized protein</fullName>
    </submittedName>
</protein>
<dbReference type="RefSeq" id="WP_190786957.1">
    <property type="nucleotide sequence ID" value="NZ_JACXLC010000001.1"/>
</dbReference>
<organism evidence="1 2">
    <name type="scientific">Erythrobacter rubeus</name>
    <dbReference type="NCBI Taxonomy" id="2760803"/>
    <lineage>
        <taxon>Bacteria</taxon>
        <taxon>Pseudomonadati</taxon>
        <taxon>Pseudomonadota</taxon>
        <taxon>Alphaproteobacteria</taxon>
        <taxon>Sphingomonadales</taxon>
        <taxon>Erythrobacteraceae</taxon>
        <taxon>Erythrobacter/Porphyrobacter group</taxon>
        <taxon>Erythrobacter</taxon>
    </lineage>
</organism>
<dbReference type="Proteomes" id="UP000635384">
    <property type="component" value="Unassembled WGS sequence"/>
</dbReference>
<sequence length="173" mass="19135">MTKLTNHRAIARQATSAVAYSAEPPAPGDPLLDFEPVPHKAPRRNSITPDLQREFIAHLAATGIVKSAAKNIGKSIEAIYKLRQRPGAEGFNAAWEEALQWGVLRLEDCALERALAQSAFDPMANGMLCWVIQHRRADWVDVRNLEPGHPVYDYIAREVLEGLGREPDTVCGD</sequence>
<proteinExistence type="predicted"/>
<name>A0ABR8KTE8_9SPHN</name>
<comment type="caution">
    <text evidence="1">The sequence shown here is derived from an EMBL/GenBank/DDBJ whole genome shotgun (WGS) entry which is preliminary data.</text>
</comment>
<gene>
    <name evidence="1" type="ORF">IB285_03965</name>
</gene>